<keyword evidence="3" id="KW-1185">Reference proteome</keyword>
<organism evidence="1 3">
    <name type="scientific">Tritrichomonas musculus</name>
    <dbReference type="NCBI Taxonomy" id="1915356"/>
    <lineage>
        <taxon>Eukaryota</taxon>
        <taxon>Metamonada</taxon>
        <taxon>Parabasalia</taxon>
        <taxon>Tritrichomonadida</taxon>
        <taxon>Tritrichomonadidae</taxon>
        <taxon>Tritrichomonas</taxon>
    </lineage>
</organism>
<comment type="caution">
    <text evidence="1">The sequence shown here is derived from an EMBL/GenBank/DDBJ whole genome shotgun (WGS) entry which is preliminary data.</text>
</comment>
<protein>
    <submittedName>
        <fullName evidence="1">Uncharacterized protein</fullName>
    </submittedName>
</protein>
<accession>A0ABR2GIJ0</accession>
<evidence type="ECO:0000313" key="1">
    <source>
        <dbReference type="EMBL" id="KAK8833730.1"/>
    </source>
</evidence>
<reference evidence="1 3" key="1">
    <citation type="submission" date="2024-04" db="EMBL/GenBank/DDBJ databases">
        <title>Tritrichomonas musculus Genome.</title>
        <authorList>
            <person name="Alves-Ferreira E."/>
            <person name="Grigg M."/>
            <person name="Lorenzi H."/>
            <person name="Galac M."/>
        </authorList>
    </citation>
    <scope>NUCLEOTIDE SEQUENCE [LARGE SCALE GENOMIC DNA]</scope>
    <source>
        <strain evidence="1 3">EAF2021</strain>
    </source>
</reference>
<dbReference type="EMBL" id="JAPFFF010000680">
    <property type="protein sequence ID" value="KAK8833730.1"/>
    <property type="molecule type" value="Genomic_DNA"/>
</dbReference>
<dbReference type="EMBL" id="JAPFFF010000079">
    <property type="protein sequence ID" value="KAK8835575.1"/>
    <property type="molecule type" value="Genomic_DNA"/>
</dbReference>
<proteinExistence type="predicted"/>
<gene>
    <name evidence="1" type="ORF">M9Y10_040633</name>
    <name evidence="2" type="ORF">M9Y10_042461</name>
</gene>
<sequence length="510" mass="58495">MTQQDRPLYTPDFPTRNNLDLQRSKIKFGDVRNTLYETTYTAAHRPFTHQDTRQSLDTQTLQRTHWNAGDLPGTTISEMHDKYRDFGTNCKREEVLTRDQMMRTSFNLSDGTPMQGRIVQKYIPADIQSNSNLREMNCSTHFNLKNPQAVDNWVSTNKEDFKPPNGKPAEQPNLYLNRGYGLKSCFEQMGAYPPQASMNSTTYVDYSKKMDPSERTSRTITLENGTMNIEQNTSNKWQRTNMIIGDSDSKSRYRTTMQDGIQPHGIVANDPRVAQQMKLNFQRSCINAGNNHPSVTTTTTQDALKPHPDFRPPELAPRTAFISHQDHRNWNGPISTTSRDAFQPKKAEYIPPVNNQLQRSHANFGDDTINEKRTLYQDTFKPPPPNMERVDFQALRDFHQGHHTNSSSGMGDHTEITTNQATYKAFPGFKPSEICDSLRGGKNIVQNEPRLNVRESEMKSSFVAHKYAPPQPIDNNLQKSHIQLQGSGEKWTTTQGDYFLFRTYKMPEQK</sequence>
<evidence type="ECO:0000313" key="2">
    <source>
        <dbReference type="EMBL" id="KAK8835575.1"/>
    </source>
</evidence>
<name>A0ABR2GIJ0_9EUKA</name>
<dbReference type="Proteomes" id="UP001470230">
    <property type="component" value="Unassembled WGS sequence"/>
</dbReference>
<evidence type="ECO:0000313" key="3">
    <source>
        <dbReference type="Proteomes" id="UP001470230"/>
    </source>
</evidence>